<dbReference type="EMBL" id="AEUN01000357">
    <property type="protein sequence ID" value="EHJ08239.1"/>
    <property type="molecule type" value="Genomic_DNA"/>
</dbReference>
<gene>
    <name evidence="1" type="ORF">SS7213T_05111</name>
</gene>
<evidence type="ECO:0000313" key="1">
    <source>
        <dbReference type="EMBL" id="EHJ08239.1"/>
    </source>
</evidence>
<evidence type="ECO:0000313" key="2">
    <source>
        <dbReference type="Proteomes" id="UP000005413"/>
    </source>
</evidence>
<keyword evidence="2" id="KW-1185">Reference proteome</keyword>
<organism evidence="1 2">
    <name type="scientific">Staphylococcus simiae CCM 7213 = CCUG 51256</name>
    <dbReference type="NCBI Taxonomy" id="911238"/>
    <lineage>
        <taxon>Bacteria</taxon>
        <taxon>Bacillati</taxon>
        <taxon>Bacillota</taxon>
        <taxon>Bacilli</taxon>
        <taxon>Bacillales</taxon>
        <taxon>Staphylococcaceae</taxon>
        <taxon>Staphylococcus</taxon>
    </lineage>
</organism>
<comment type="caution">
    <text evidence="1">The sequence shown here is derived from an EMBL/GenBank/DDBJ whole genome shotgun (WGS) entry which is preliminary data.</text>
</comment>
<feature type="non-terminal residue" evidence="1">
    <location>
        <position position="1"/>
    </location>
</feature>
<proteinExistence type="predicted"/>
<name>G5JHU0_9STAP</name>
<dbReference type="Proteomes" id="UP000005413">
    <property type="component" value="Unassembled WGS sequence"/>
</dbReference>
<protein>
    <submittedName>
        <fullName evidence="1">Uncharacterized protein</fullName>
    </submittedName>
</protein>
<dbReference type="AlphaFoldDB" id="G5JHU0"/>
<sequence>RNSNNCIGTQHRKTGSQFFRAMQVGQELVKIINLTSSKYENWST</sequence>
<accession>G5JHU0</accession>
<reference evidence="1 2" key="1">
    <citation type="journal article" date="2012" name="BMC Genomics">
        <title>Comparative genomic analysis of the genus Staphylococcus including Staphylococcus aureus and its newly described sister species Staphylococcus simiae.</title>
        <authorList>
            <person name="Suzuki H."/>
            <person name="Lefebure T."/>
            <person name="Pavinski Bitar P."/>
            <person name="Stanhope M.J."/>
        </authorList>
    </citation>
    <scope>NUCLEOTIDE SEQUENCE [LARGE SCALE GENOMIC DNA]</scope>
    <source>
        <strain evidence="1 2">CCM 7213</strain>
    </source>
</reference>